<reference evidence="2" key="1">
    <citation type="submission" date="2022-11" db="UniProtKB">
        <authorList>
            <consortium name="WormBaseParasite"/>
        </authorList>
    </citation>
    <scope>IDENTIFICATION</scope>
</reference>
<evidence type="ECO:0000313" key="2">
    <source>
        <dbReference type="WBParaSite" id="PS1159_v2.g20329.t2"/>
    </source>
</evidence>
<accession>A0AC35FTT6</accession>
<dbReference type="WBParaSite" id="PS1159_v2.g20329.t2">
    <property type="protein sequence ID" value="PS1159_v2.g20329.t2"/>
    <property type="gene ID" value="PS1159_v2.g20329"/>
</dbReference>
<evidence type="ECO:0000313" key="1">
    <source>
        <dbReference type="Proteomes" id="UP000887580"/>
    </source>
</evidence>
<dbReference type="Proteomes" id="UP000887580">
    <property type="component" value="Unplaced"/>
</dbReference>
<proteinExistence type="predicted"/>
<sequence length="446" mass="52052">MVAGSRVGLHFLTSALRLLEPRADDDFIDRLHYLYTSILLLMFALLVSAKQYVGHPIECFVPAQFTRAMEQYTESYCYVDRTYWIPFQDHIPHRLDDRERKQIGYYQWIPFGLAISALMFHLPASVWRMLSNQSGLNVSLVLQTACQEQNIDPNIRDTTVDILSRHIDDVLQYQREFGQKRKSVFLFSLLRLGKVYGSYVTVIYMLVKLLHLSNVILQFYFLNVFLETADYPLFGGHVLYDLLQDREWPDSGKFPRVTLCDFEIRVLGNIHRHTVQCVLVINMFMEKIFIFLWLWMVFLIILSIVNLTIWLFTLSVPSCRQAFVEKYLELSVEPSSELAPFVEQFLRPDGVFLLKMVSVHAGNIICSRITESLWNRFIEWQNSQALSLKDQKRRSSLVRESSAEGHVLRRRSQSRDREHRHSRGAEQNRAAAAPLATISDTTKHYV</sequence>
<name>A0AC35FTT6_9BILA</name>
<organism evidence="1 2">
    <name type="scientific">Panagrolaimus sp. PS1159</name>
    <dbReference type="NCBI Taxonomy" id="55785"/>
    <lineage>
        <taxon>Eukaryota</taxon>
        <taxon>Metazoa</taxon>
        <taxon>Ecdysozoa</taxon>
        <taxon>Nematoda</taxon>
        <taxon>Chromadorea</taxon>
        <taxon>Rhabditida</taxon>
        <taxon>Tylenchina</taxon>
        <taxon>Panagrolaimomorpha</taxon>
        <taxon>Panagrolaimoidea</taxon>
        <taxon>Panagrolaimidae</taxon>
        <taxon>Panagrolaimus</taxon>
    </lineage>
</organism>
<protein>
    <submittedName>
        <fullName evidence="2">Innexin</fullName>
    </submittedName>
</protein>